<keyword evidence="3" id="KW-1185">Reference proteome</keyword>
<dbReference type="CTD" id="9824139"/>
<feature type="compositionally biased region" description="Basic and acidic residues" evidence="1">
    <location>
        <begin position="583"/>
        <end position="592"/>
    </location>
</feature>
<dbReference type="EMBL" id="DS268420">
    <property type="protein sequence ID" value="EFO87955.1"/>
    <property type="molecule type" value="Genomic_DNA"/>
</dbReference>
<feature type="region of interest" description="Disordered" evidence="1">
    <location>
        <begin position="560"/>
        <end position="592"/>
    </location>
</feature>
<accession>E3M0K7</accession>
<dbReference type="OMA" id="MADEWIC"/>
<dbReference type="Pfam" id="PF00651">
    <property type="entry name" value="BTB"/>
    <property type="match status" value="1"/>
</dbReference>
<evidence type="ECO:0000313" key="3">
    <source>
        <dbReference type="Proteomes" id="UP000008281"/>
    </source>
</evidence>
<dbReference type="eggNOG" id="ENOG502RT71">
    <property type="taxonomic scope" value="Eukaryota"/>
</dbReference>
<dbReference type="GeneID" id="9824139"/>
<dbReference type="InterPro" id="IPR011333">
    <property type="entry name" value="SKP1/BTB/POZ_sf"/>
</dbReference>
<dbReference type="AlphaFoldDB" id="E3M0K7"/>
<dbReference type="InterPro" id="IPR000210">
    <property type="entry name" value="BTB/POZ_dom"/>
</dbReference>
<evidence type="ECO:0000313" key="2">
    <source>
        <dbReference type="EMBL" id="EFO87955.1"/>
    </source>
</evidence>
<dbReference type="SMART" id="SM00225">
    <property type="entry name" value="BTB"/>
    <property type="match status" value="1"/>
</dbReference>
<dbReference type="PANTHER" id="PTHR22744">
    <property type="entry name" value="HELIX LOOP HELIX PROTEIN 21-RELATED"/>
    <property type="match status" value="1"/>
</dbReference>
<protein>
    <submittedName>
        <fullName evidence="2">Uncharacterized protein</fullName>
    </submittedName>
</protein>
<dbReference type="SUPFAM" id="SSF54695">
    <property type="entry name" value="POZ domain"/>
    <property type="match status" value="1"/>
</dbReference>
<dbReference type="RefSeq" id="XP_003110662.2">
    <property type="nucleotide sequence ID" value="XM_003110614.2"/>
</dbReference>
<evidence type="ECO:0000256" key="1">
    <source>
        <dbReference type="SAM" id="MobiDB-lite"/>
    </source>
</evidence>
<name>E3M0K7_CAERE</name>
<dbReference type="PANTHER" id="PTHR22744:SF12">
    <property type="entry name" value="BTB DOMAIN-CONTAINING PROTEIN"/>
    <property type="match status" value="1"/>
</dbReference>
<dbReference type="Proteomes" id="UP000008281">
    <property type="component" value="Unassembled WGS sequence"/>
</dbReference>
<sequence>METTKVFTKLFNKDGSLSLPVNFQKSGFTWSITLEFAEVHNVPAIDFKLTCDGIHDGIYLTMSIQIVNLTKGIFQNFEHVFDRQRNTFYYRRIVTGIRTVSKDKNGKTITSFPINRFLLDDETREHYDSKEQTKWPFYNPVTWNVLDDGRVEAKNIRKCYNKFEYVIVLKQLAVNETSPPRSIPKWPKSDNYPVQIKFFEPMWPEVRKLMTKMKKKKKIIQEKYIENIVDILGAYYHQWDFDEDKLLELNSIAIKIGFIRFMDGIGIGGDFLKMTNSNWASNIVKTHQGKNSLMKTKQEFERYQRNWKVNRIPEATDPSSVFKIRLRDHLQWNVNFFLSNIWNQKYVSIGSVLVGDLITNYECILEISLVSKNGENMNRKTVTRVLNRKQNTCCIPIFCLMDQLKTKDENGNSEYSFQITLDIRQVAKWREEEEYHTEVEMPGPNDVFLKLEGKRIAVNRRFLAHHVKFFSGMFFNENFKEYSKEEIEINTVSFKEMNLFLDVLYHGTKLFDVSEYYHVLRMADEWICEKVIGILEKAVRNTVCQCVNKKKLEKKFGLKIHPQPTTNPESLKREAINQSDFQSEIKKQRVEK</sequence>
<gene>
    <name evidence="2" type="ORF">CRE_05655</name>
</gene>
<dbReference type="FunCoup" id="E3M0K7">
    <property type="interactions" value="1712"/>
</dbReference>
<proteinExistence type="predicted"/>
<dbReference type="KEGG" id="crq:GCK72_018704"/>
<dbReference type="PROSITE" id="PS50097">
    <property type="entry name" value="BTB"/>
    <property type="match status" value="1"/>
</dbReference>
<dbReference type="Gene3D" id="3.30.710.10">
    <property type="entry name" value="Potassium Channel Kv1.1, Chain A"/>
    <property type="match status" value="1"/>
</dbReference>
<reference evidence="2" key="1">
    <citation type="submission" date="2007-07" db="EMBL/GenBank/DDBJ databases">
        <title>PCAP assembly of the Caenorhabditis remanei genome.</title>
        <authorList>
            <consortium name="The Caenorhabditis remanei Sequencing Consortium"/>
            <person name="Wilson R.K."/>
        </authorList>
    </citation>
    <scope>NUCLEOTIDE SEQUENCE [LARGE SCALE GENOMIC DNA]</scope>
    <source>
        <strain evidence="2">PB4641</strain>
    </source>
</reference>
<dbReference type="HOGENOM" id="CLU_033014_0_0_1"/>
<organism evidence="3">
    <name type="scientific">Caenorhabditis remanei</name>
    <name type="common">Caenorhabditis vulgaris</name>
    <dbReference type="NCBI Taxonomy" id="31234"/>
    <lineage>
        <taxon>Eukaryota</taxon>
        <taxon>Metazoa</taxon>
        <taxon>Ecdysozoa</taxon>
        <taxon>Nematoda</taxon>
        <taxon>Chromadorea</taxon>
        <taxon>Rhabditida</taxon>
        <taxon>Rhabditina</taxon>
        <taxon>Rhabditomorpha</taxon>
        <taxon>Rhabditoidea</taxon>
        <taxon>Rhabditidae</taxon>
        <taxon>Peloderinae</taxon>
        <taxon>Caenorhabditis</taxon>
    </lineage>
</organism>
<dbReference type="OrthoDB" id="5786029at2759"/>